<evidence type="ECO:0000313" key="2">
    <source>
        <dbReference type="Proteomes" id="UP001165186"/>
    </source>
</evidence>
<gene>
    <name evidence="1" type="primary">g5182</name>
    <name evidence="1" type="ORF">NpPPO83_00005182</name>
</gene>
<name>A0ACB5SLH9_9PEZI</name>
<sequence>MDIFDTVQGHQSSAGHWKILVDQALVSPDIIRGGFRGEGTESSPYIVGWASGDLRNPRNWSKSYKWILTINTAIGSLAVSFSSSAYSGGLTTVMEEFDTSREVAVAGLSLFVLGFALGPLLWAPLSELYGRQWIFFLTFGAFTAFNAGAAGAQNIETLLLLRFFAGSFGSSPLTNAGGVIADLFDTRERGLAMSIFCVAPFLGPVLGPVAGAFLGETKGWRWIEGLLAIYSGTCWILGTLGVPETYAPVLLRRRAAKLSKLTGRVYQTQEGVDRGSLSFSKVFRGSLLRPWVLLFREPIVLTLSIYLAIVYGILYMLFGAYPIVYQRERGWTAGIAGLPFLAVAIGMLFALVYAITVEHPRFLRILDANHGSIPPESRLPGTIVGGIALPIGLFWFAWTNGPSVPWPASVAAGIPFGFGMVLVFVGVINYLVDSYTIFAASVMAGNSVLRSLFGAAFPLFTVQMYEKLGIHWASTLAAFLALVCLPFPFLFFKHGHRIRAKCKYAAEAEVFMRMLREEGDTTNAEFSDGQEKTDTGRAEFSDGTYEDKEDISMDEP</sequence>
<accession>A0ACB5SLH9</accession>
<reference evidence="1" key="1">
    <citation type="submission" date="2024-09" db="EMBL/GenBank/DDBJ databases">
        <title>Draft Genome Sequences of Neofusicoccum parvum.</title>
        <authorList>
            <person name="Ashida A."/>
            <person name="Camagna M."/>
            <person name="Tanaka A."/>
            <person name="Takemoto D."/>
        </authorList>
    </citation>
    <scope>NUCLEOTIDE SEQUENCE</scope>
    <source>
        <strain evidence="1">PPO83</strain>
    </source>
</reference>
<keyword evidence="2" id="KW-1185">Reference proteome</keyword>
<comment type="caution">
    <text evidence="1">The sequence shown here is derived from an EMBL/GenBank/DDBJ whole genome shotgun (WGS) entry which is preliminary data.</text>
</comment>
<organism evidence="1 2">
    <name type="scientific">Neofusicoccum parvum</name>
    <dbReference type="NCBI Taxonomy" id="310453"/>
    <lineage>
        <taxon>Eukaryota</taxon>
        <taxon>Fungi</taxon>
        <taxon>Dikarya</taxon>
        <taxon>Ascomycota</taxon>
        <taxon>Pezizomycotina</taxon>
        <taxon>Dothideomycetes</taxon>
        <taxon>Dothideomycetes incertae sedis</taxon>
        <taxon>Botryosphaeriales</taxon>
        <taxon>Botryosphaeriaceae</taxon>
        <taxon>Neofusicoccum</taxon>
    </lineage>
</organism>
<dbReference type="EMBL" id="BSXG01000132">
    <property type="protein sequence ID" value="GME47414.1"/>
    <property type="molecule type" value="Genomic_DNA"/>
</dbReference>
<protein>
    <submittedName>
        <fullName evidence="1">Major facilitator superfamily</fullName>
    </submittedName>
</protein>
<evidence type="ECO:0000313" key="1">
    <source>
        <dbReference type="EMBL" id="GME47414.1"/>
    </source>
</evidence>
<dbReference type="Proteomes" id="UP001165186">
    <property type="component" value="Unassembled WGS sequence"/>
</dbReference>
<proteinExistence type="predicted"/>